<dbReference type="InterPro" id="IPR006522">
    <property type="entry name" value="Phage_virion_morphogenesis"/>
</dbReference>
<reference evidence="2" key="1">
    <citation type="journal article" date="2019" name="Int. J. Syst. Evol. Microbiol.">
        <title>The Global Catalogue of Microorganisms (GCM) 10K type strain sequencing project: providing services to taxonomists for standard genome sequencing and annotation.</title>
        <authorList>
            <consortium name="The Broad Institute Genomics Platform"/>
            <consortium name="The Broad Institute Genome Sequencing Center for Infectious Disease"/>
            <person name="Wu L."/>
            <person name="Ma J."/>
        </authorList>
    </citation>
    <scope>NUCLEOTIDE SEQUENCE [LARGE SCALE GENOMIC DNA]</scope>
    <source>
        <strain evidence="2">KCTC 23098</strain>
    </source>
</reference>
<accession>A0ABW6AWY5</accession>
<protein>
    <submittedName>
        <fullName evidence="1">Phage virion morphogenesis protein</fullName>
    </submittedName>
</protein>
<evidence type="ECO:0000313" key="2">
    <source>
        <dbReference type="Proteomes" id="UP001597560"/>
    </source>
</evidence>
<dbReference type="EMBL" id="JBHUPA010000002">
    <property type="protein sequence ID" value="MFD2961352.1"/>
    <property type="molecule type" value="Genomic_DNA"/>
</dbReference>
<dbReference type="Proteomes" id="UP001597560">
    <property type="component" value="Unassembled WGS sequence"/>
</dbReference>
<dbReference type="RefSeq" id="WP_377609491.1">
    <property type="nucleotide sequence ID" value="NZ_JBHUPA010000002.1"/>
</dbReference>
<comment type="caution">
    <text evidence="1">The sequence shown here is derived from an EMBL/GenBank/DDBJ whole genome shotgun (WGS) entry which is preliminary data.</text>
</comment>
<name>A0ABW6AWY5_9SPHI</name>
<dbReference type="Pfam" id="PF05069">
    <property type="entry name" value="Phage_tail_S"/>
    <property type="match status" value="1"/>
</dbReference>
<gene>
    <name evidence="1" type="ORF">ACFS6J_06130</name>
</gene>
<proteinExistence type="predicted"/>
<organism evidence="1 2">
    <name type="scientific">Olivibacter jilunii</name>
    <dbReference type="NCBI Taxonomy" id="985016"/>
    <lineage>
        <taxon>Bacteria</taxon>
        <taxon>Pseudomonadati</taxon>
        <taxon>Bacteroidota</taxon>
        <taxon>Sphingobacteriia</taxon>
        <taxon>Sphingobacteriales</taxon>
        <taxon>Sphingobacteriaceae</taxon>
        <taxon>Olivibacter</taxon>
    </lineage>
</organism>
<sequence>MSTDISFRILKSKLSKQLNSLPVLIGNEMVNYALENFKNEAYDGNKWKPRKKKQKGKSQQKILVGRTRRLIRGNRFTTIANGVRYINDTPYASIHNFGGVISRAARSETFIRNRHQKGRLGKMFGGKGAFAKGTTKGQGFTFKSYKIHIPQRQFIGRSPVLLTRLKTTAINHLRKAF</sequence>
<keyword evidence="2" id="KW-1185">Reference proteome</keyword>
<evidence type="ECO:0000313" key="1">
    <source>
        <dbReference type="EMBL" id="MFD2961352.1"/>
    </source>
</evidence>